<dbReference type="PANTHER" id="PTHR30572:SF18">
    <property type="entry name" value="ABC-TYPE MACROLIDE FAMILY EXPORT SYSTEM PERMEASE COMPONENT 2"/>
    <property type="match status" value="1"/>
</dbReference>
<keyword evidence="5 6" id="KW-0472">Membrane</keyword>
<comment type="subcellular location">
    <subcellularLocation>
        <location evidence="1">Cell membrane</location>
        <topology evidence="1">Multi-pass membrane protein</topology>
    </subcellularLocation>
</comment>
<evidence type="ECO:0000313" key="10">
    <source>
        <dbReference type="Proteomes" id="UP000474630"/>
    </source>
</evidence>
<dbReference type="EMBL" id="CP048409">
    <property type="protein sequence ID" value="QIA06593.1"/>
    <property type="molecule type" value="Genomic_DNA"/>
</dbReference>
<feature type="transmembrane region" description="Helical" evidence="6">
    <location>
        <begin position="275"/>
        <end position="297"/>
    </location>
</feature>
<evidence type="ECO:0000256" key="1">
    <source>
        <dbReference type="ARBA" id="ARBA00004651"/>
    </source>
</evidence>
<dbReference type="AlphaFoldDB" id="A0A6C0RAW1"/>
<evidence type="ECO:0000256" key="3">
    <source>
        <dbReference type="ARBA" id="ARBA00022692"/>
    </source>
</evidence>
<dbReference type="Pfam" id="PF02687">
    <property type="entry name" value="FtsX"/>
    <property type="match status" value="2"/>
</dbReference>
<gene>
    <name evidence="9" type="ORF">G0Q07_02105</name>
</gene>
<feature type="transmembrane region" description="Helical" evidence="6">
    <location>
        <begin position="676"/>
        <end position="700"/>
    </location>
</feature>
<evidence type="ECO:0000259" key="8">
    <source>
        <dbReference type="Pfam" id="PF12704"/>
    </source>
</evidence>
<keyword evidence="2" id="KW-1003">Cell membrane</keyword>
<evidence type="ECO:0000259" key="7">
    <source>
        <dbReference type="Pfam" id="PF02687"/>
    </source>
</evidence>
<evidence type="ECO:0000313" key="9">
    <source>
        <dbReference type="EMBL" id="QIA06593.1"/>
    </source>
</evidence>
<evidence type="ECO:0000256" key="6">
    <source>
        <dbReference type="SAM" id="Phobius"/>
    </source>
</evidence>
<feature type="transmembrane region" description="Helical" evidence="6">
    <location>
        <begin position="728"/>
        <end position="747"/>
    </location>
</feature>
<name>A0A6C0RAW1_9BACT</name>
<feature type="transmembrane region" description="Helical" evidence="6">
    <location>
        <begin position="21"/>
        <end position="41"/>
    </location>
</feature>
<organism evidence="9 10">
    <name type="scientific">Draconibacterium halophilum</name>
    <dbReference type="NCBI Taxonomy" id="2706887"/>
    <lineage>
        <taxon>Bacteria</taxon>
        <taxon>Pseudomonadati</taxon>
        <taxon>Bacteroidota</taxon>
        <taxon>Bacteroidia</taxon>
        <taxon>Marinilabiliales</taxon>
        <taxon>Prolixibacteraceae</taxon>
        <taxon>Draconibacterium</taxon>
    </lineage>
</organism>
<keyword evidence="10" id="KW-1185">Reference proteome</keyword>
<dbReference type="Proteomes" id="UP000474630">
    <property type="component" value="Chromosome"/>
</dbReference>
<evidence type="ECO:0000256" key="2">
    <source>
        <dbReference type="ARBA" id="ARBA00022475"/>
    </source>
</evidence>
<feature type="transmembrane region" description="Helical" evidence="6">
    <location>
        <begin position="424"/>
        <end position="446"/>
    </location>
</feature>
<dbReference type="InterPro" id="IPR050250">
    <property type="entry name" value="Macrolide_Exporter_MacB"/>
</dbReference>
<proteinExistence type="predicted"/>
<feature type="transmembrane region" description="Helical" evidence="6">
    <location>
        <begin position="369"/>
        <end position="393"/>
    </location>
</feature>
<reference evidence="9 10" key="1">
    <citation type="submission" date="2020-02" db="EMBL/GenBank/DDBJ databases">
        <title>Genome sequencing for Draconibacterium sp. strain M1.</title>
        <authorList>
            <person name="Park S.-J."/>
        </authorList>
    </citation>
    <scope>NUCLEOTIDE SEQUENCE [LARGE SCALE GENOMIC DNA]</scope>
    <source>
        <strain evidence="9 10">M1</strain>
    </source>
</reference>
<feature type="transmembrane region" description="Helical" evidence="6">
    <location>
        <begin position="328"/>
        <end position="349"/>
    </location>
</feature>
<feature type="domain" description="MacB-like periplasmic core" evidence="8">
    <location>
        <begin position="20"/>
        <end position="235"/>
    </location>
</feature>
<dbReference type="PANTHER" id="PTHR30572">
    <property type="entry name" value="MEMBRANE COMPONENT OF TRANSPORTER-RELATED"/>
    <property type="match status" value="1"/>
</dbReference>
<dbReference type="GO" id="GO:0022857">
    <property type="term" value="F:transmembrane transporter activity"/>
    <property type="evidence" value="ECO:0007669"/>
    <property type="project" value="TreeGrafter"/>
</dbReference>
<feature type="domain" description="ABC3 transporter permease C-terminal" evidence="7">
    <location>
        <begin position="283"/>
        <end position="397"/>
    </location>
</feature>
<dbReference type="Pfam" id="PF12704">
    <property type="entry name" value="MacB_PCD"/>
    <property type="match status" value="1"/>
</dbReference>
<evidence type="ECO:0000256" key="4">
    <source>
        <dbReference type="ARBA" id="ARBA00022989"/>
    </source>
</evidence>
<feature type="domain" description="ABC3 transporter permease C-terminal" evidence="7">
    <location>
        <begin position="679"/>
        <end position="792"/>
    </location>
</feature>
<accession>A0A6C0RAW1</accession>
<feature type="transmembrane region" description="Helical" evidence="6">
    <location>
        <begin position="762"/>
        <end position="782"/>
    </location>
</feature>
<dbReference type="InterPro" id="IPR025857">
    <property type="entry name" value="MacB_PCD"/>
</dbReference>
<sequence>MKFIETKQIIRRILRNKVYSAISIVSLSIGLVCAILAFLYVKYEFNVDKCFTNTENVYRLTINNVPPATFHIGQPPRFFDEIKKDIPEIEDGSRIYLDPVNIKMEENRFNSYFLGVDPSFINLIGWEMIAGNPATVLSSPFSVIISESKAKQFFNDKNPIGETIEIDNQFEYNITGIFKDIPEHAHIKGDFFASISSMEKRNDGFFYSWGNHSTAFYFRIPESVDIEAVNNKIAEIWNASSTDTACKGDFVQAKLQKFSDVYLRSGYLENSPGNIIYTLGVAIIAALILLISCFNFINLTIAVKSKRNTETGIKKVLGANLKTFMPQILIEILAYLFIALLISIISAKLLLPSLSQIINKDLGILFTDFIPLTGFIIIVCFVIVLLSGIFPLIQTFRVDTSNALKGVVLSTSKKSPKTISQFRFSNILVVSQFVVSILLILCAFVINNQLRLIRHHDLGFDKEQVLVLRNDLGNTYQRFQILKNDLESYPEVISISSASHVPANNLTNWGGPSVAGDEEKSSQQCGLVSIDNKYFQTIGAEFVSGADFEQSNTSYKDKIIINEALQKELGLVNPIGQRLITIRDRKEKEIIGVVKDIEYATIHSKNLPVMFFFKENGFDTFSRYIVIKLKSADLTKTVSNITEKWNKVSPEYPMGYFFLDELFDQNYRGESQTATLMNALTILAIFLSCLGLFGLAIFNINGRIKEIGIRKVNGAKVSEILAMLNKDFIKWVVIAFIVATPIAYYTMNKWLENFAYKTNLSWWIFALAGVLALGIALLTVSWQSWRAATRNPVEALRYE</sequence>
<evidence type="ECO:0000256" key="5">
    <source>
        <dbReference type="ARBA" id="ARBA00023136"/>
    </source>
</evidence>
<keyword evidence="3 6" id="KW-0812">Transmembrane</keyword>
<dbReference type="KEGG" id="drc:G0Q07_02105"/>
<protein>
    <submittedName>
        <fullName evidence="9">FtsX-like permease family protein</fullName>
    </submittedName>
</protein>
<dbReference type="InterPro" id="IPR003838">
    <property type="entry name" value="ABC3_permease_C"/>
</dbReference>
<dbReference type="RefSeq" id="WP_163344524.1">
    <property type="nucleotide sequence ID" value="NZ_CP048409.1"/>
</dbReference>
<dbReference type="GO" id="GO:0005886">
    <property type="term" value="C:plasma membrane"/>
    <property type="evidence" value="ECO:0007669"/>
    <property type="project" value="UniProtKB-SubCell"/>
</dbReference>
<keyword evidence="4 6" id="KW-1133">Transmembrane helix</keyword>